<keyword evidence="1" id="KW-1133">Transmembrane helix</keyword>
<proteinExistence type="predicted"/>
<feature type="domain" description="AB hydrolase-1" evidence="2">
    <location>
        <begin position="369"/>
        <end position="630"/>
    </location>
</feature>
<feature type="transmembrane region" description="Helical" evidence="1">
    <location>
        <begin position="39"/>
        <end position="56"/>
    </location>
</feature>
<dbReference type="AlphaFoldDB" id="A0A7C9EZ55"/>
<dbReference type="InterPro" id="IPR029058">
    <property type="entry name" value="AB_hydrolase_fold"/>
</dbReference>
<reference evidence="3" key="1">
    <citation type="journal article" date="2013" name="J. Plant Res.">
        <title>Effect of fungi and light on seed germination of three Opuntia species from semiarid lands of central Mexico.</title>
        <authorList>
            <person name="Delgado-Sanchez P."/>
            <person name="Jimenez-Bremont J.F."/>
            <person name="Guerrero-Gonzalez Mde L."/>
            <person name="Flores J."/>
        </authorList>
    </citation>
    <scope>NUCLEOTIDE SEQUENCE</scope>
    <source>
        <tissue evidence="3">Cladode</tissue>
    </source>
</reference>
<feature type="transmembrane region" description="Helical" evidence="1">
    <location>
        <begin position="12"/>
        <end position="33"/>
    </location>
</feature>
<evidence type="ECO:0000313" key="3">
    <source>
        <dbReference type="EMBL" id="MBA4678966.1"/>
    </source>
</evidence>
<feature type="transmembrane region" description="Helical" evidence="1">
    <location>
        <begin position="101"/>
        <end position="126"/>
    </location>
</feature>
<keyword evidence="1" id="KW-0812">Transmembrane</keyword>
<dbReference type="PRINTS" id="PR00412">
    <property type="entry name" value="EPOXHYDRLASE"/>
</dbReference>
<feature type="transmembrane region" description="Helical" evidence="1">
    <location>
        <begin position="147"/>
        <end position="168"/>
    </location>
</feature>
<dbReference type="Gene3D" id="3.40.50.1820">
    <property type="entry name" value="alpha/beta hydrolase"/>
    <property type="match status" value="1"/>
</dbReference>
<feature type="transmembrane region" description="Helical" evidence="1">
    <location>
        <begin position="68"/>
        <end position="89"/>
    </location>
</feature>
<dbReference type="PANTHER" id="PTHR43689:SF8">
    <property type="entry name" value="ALPHA_BETA-HYDROLASES SUPERFAMILY PROTEIN"/>
    <property type="match status" value="1"/>
</dbReference>
<evidence type="ECO:0000256" key="1">
    <source>
        <dbReference type="SAM" id="Phobius"/>
    </source>
</evidence>
<dbReference type="Pfam" id="PF12697">
    <property type="entry name" value="Abhydrolase_6"/>
    <property type="match status" value="1"/>
</dbReference>
<keyword evidence="1" id="KW-0472">Membrane</keyword>
<dbReference type="GO" id="GO:0003824">
    <property type="term" value="F:catalytic activity"/>
    <property type="evidence" value="ECO:0007669"/>
    <property type="project" value="InterPro"/>
</dbReference>
<dbReference type="PANTHER" id="PTHR43689">
    <property type="entry name" value="HYDROLASE"/>
    <property type="match status" value="1"/>
</dbReference>
<reference evidence="3" key="2">
    <citation type="submission" date="2020-07" db="EMBL/GenBank/DDBJ databases">
        <authorList>
            <person name="Vera ALvarez R."/>
            <person name="Arias-Moreno D.M."/>
            <person name="Jimenez-Jacinto V."/>
            <person name="Jimenez-Bremont J.F."/>
            <person name="Swaminathan K."/>
            <person name="Moose S.P."/>
            <person name="Guerrero-Gonzalez M.L."/>
            <person name="Marino-Ramirez L."/>
            <person name="Landsman D."/>
            <person name="Rodriguez-Kessler M."/>
            <person name="Delgado-Sanchez P."/>
        </authorList>
    </citation>
    <scope>NUCLEOTIDE SEQUENCE</scope>
    <source>
        <tissue evidence="3">Cladode</tissue>
    </source>
</reference>
<accession>A0A7C9EZ55</accession>
<organism evidence="3">
    <name type="scientific">Opuntia streptacantha</name>
    <name type="common">Prickly pear cactus</name>
    <name type="synonym">Opuntia cardona</name>
    <dbReference type="NCBI Taxonomy" id="393608"/>
    <lineage>
        <taxon>Eukaryota</taxon>
        <taxon>Viridiplantae</taxon>
        <taxon>Streptophyta</taxon>
        <taxon>Embryophyta</taxon>
        <taxon>Tracheophyta</taxon>
        <taxon>Spermatophyta</taxon>
        <taxon>Magnoliopsida</taxon>
        <taxon>eudicotyledons</taxon>
        <taxon>Gunneridae</taxon>
        <taxon>Pentapetalae</taxon>
        <taxon>Caryophyllales</taxon>
        <taxon>Cactineae</taxon>
        <taxon>Cactaceae</taxon>
        <taxon>Opuntioideae</taxon>
        <taxon>Opuntia</taxon>
    </lineage>
</organism>
<dbReference type="InterPro" id="IPR000639">
    <property type="entry name" value="Epox_hydrolase-like"/>
</dbReference>
<dbReference type="SUPFAM" id="SSF53474">
    <property type="entry name" value="alpha/beta-Hydrolases"/>
    <property type="match status" value="1"/>
</dbReference>
<dbReference type="EMBL" id="GISG01281883">
    <property type="protein sequence ID" value="MBA4678966.1"/>
    <property type="molecule type" value="Transcribed_RNA"/>
</dbReference>
<sequence length="647" mass="71359">MAECERVRRAFRTLLFMVAMVASLLVQCLPVLIAIGDVVVSFILVSSFTCVKCYGFREHIRRYSFLSSLIDIPLVSLLRSLIITCVYSLCDGPALSHGPYLGSVTLCSISSIILLSVKACLFSVNSQIESEVSHSISRRILHLKKSWGMPVLFLSSVVFALGHMVIAYRTSCKARRKLLFHRAESDTVILCKSFLSVYQKFPRSPIPSTVKTPKSDSEAKKKPYTLPSYEGTLPVRLLADVDSLFTTCQGFMLHYKISMPGSPPRSLSSTTFVEPSRSFAPQLGLGRVKLDRPLSAMSKTQHHLHRSYSNLFHSSSLYDPLLDIYSSSTVVADEIPPLSLDATDDKDEVRHVSLLNLDLDLEVNAQSGIVLVHGFGGGVFSWRHVMGTLARQVGCPVAAFDRPGWGLTPRLQRKDWEKNQLPNPYKLETQVDLLLSFCSDMGFSSVILIGHDDGGLLALKAAERAQTPGNSKNVEIKAVVLMSVDLSRDVVPAFARILLHTSLGKKHLVRPLLRAEITQVVNRRAWYDATKLTTEVLNLYKAPLCVEGWDDALHEIGKLSCEIVLSPQNAMSLLTAVQNLPVLVITGAEDALISLRSAQTMASKFVDSRLVAISGCGHLPHEECPKAMLAAMSPFINRILSDPELKD</sequence>
<dbReference type="InterPro" id="IPR000073">
    <property type="entry name" value="AB_hydrolase_1"/>
</dbReference>
<protein>
    <recommendedName>
        <fullName evidence="2">AB hydrolase-1 domain-containing protein</fullName>
    </recommendedName>
</protein>
<evidence type="ECO:0000259" key="2">
    <source>
        <dbReference type="Pfam" id="PF12697"/>
    </source>
</evidence>
<name>A0A7C9EZ55_OPUST</name>